<protein>
    <recommendedName>
        <fullName evidence="8">Peptidase S8/S53 domain-containing protein</fullName>
    </recommendedName>
</protein>
<dbReference type="GO" id="GO:0006508">
    <property type="term" value="P:proteolysis"/>
    <property type="evidence" value="ECO:0007669"/>
    <property type="project" value="InterPro"/>
</dbReference>
<evidence type="ECO:0000313" key="6">
    <source>
        <dbReference type="EMBL" id="RRT33929.1"/>
    </source>
</evidence>
<sequence length="409" mass="45220">AYVVYLGEHSHSSQLSPLEASKRATESHYELLGSSLMLLIKNSKEKVQDAIFYSYTHHINGFAAYLEVEEAMKVSGRACLRFSFRCCALREKVLFKHCFLFLWLEYPGVLSVIPNRGYTLHTTHSWEFLGLERDGRVPKHSLWRKARFGEDTIIANLDTGVWPEAQSFRDDDLGPIPSKWKGICQNDFDESFSCNRKLIGARYFNKAYEAVVGQLNDTFFSPRDYDGHGTHTLSTATGGAVPGANIFGYGNGTAKGGSPRARVAAYKVCWPPVNGSECFDADIVAAFDAAIEDGVDVISVSLGGDPADYFRDGLAIGSFHAVRKGITVVCSAGNSGPQLGTVSNLSPWMLTVGASTMNRQFPSSLIFDDKRVQVAFHHPPLLPLFSVHPYLIHIRFILISLFPFRSSST</sequence>
<evidence type="ECO:0000256" key="1">
    <source>
        <dbReference type="ARBA" id="ARBA00011073"/>
    </source>
</evidence>
<dbReference type="AlphaFoldDB" id="A0A426X383"/>
<dbReference type="CDD" id="cd04852">
    <property type="entry name" value="Peptidases_S8_3"/>
    <property type="match status" value="1"/>
</dbReference>
<name>A0A426X383_ENSVE</name>
<dbReference type="PROSITE" id="PS51892">
    <property type="entry name" value="SUBTILASE"/>
    <property type="match status" value="1"/>
</dbReference>
<organism evidence="6 7">
    <name type="scientific">Ensete ventricosum</name>
    <name type="common">Abyssinian banana</name>
    <name type="synonym">Musa ensete</name>
    <dbReference type="NCBI Taxonomy" id="4639"/>
    <lineage>
        <taxon>Eukaryota</taxon>
        <taxon>Viridiplantae</taxon>
        <taxon>Streptophyta</taxon>
        <taxon>Embryophyta</taxon>
        <taxon>Tracheophyta</taxon>
        <taxon>Spermatophyta</taxon>
        <taxon>Magnoliopsida</taxon>
        <taxon>Liliopsida</taxon>
        <taxon>Zingiberales</taxon>
        <taxon>Musaceae</taxon>
        <taxon>Ensete</taxon>
    </lineage>
</organism>
<dbReference type="GO" id="GO:0004252">
    <property type="term" value="F:serine-type endopeptidase activity"/>
    <property type="evidence" value="ECO:0007669"/>
    <property type="project" value="InterPro"/>
</dbReference>
<dbReference type="Gene3D" id="3.40.50.200">
    <property type="entry name" value="Peptidase S8/S53 domain"/>
    <property type="match status" value="1"/>
</dbReference>
<dbReference type="Pfam" id="PF00082">
    <property type="entry name" value="Peptidase_S8"/>
    <property type="match status" value="1"/>
</dbReference>
<feature type="domain" description="Inhibitor I9" evidence="5">
    <location>
        <begin position="2"/>
        <end position="76"/>
    </location>
</feature>
<feature type="domain" description="Peptidase S8/S53" evidence="4">
    <location>
        <begin position="149"/>
        <end position="360"/>
    </location>
</feature>
<proteinExistence type="inferred from homology"/>
<dbReference type="InterPro" id="IPR037045">
    <property type="entry name" value="S8pro/Inhibitor_I9_sf"/>
</dbReference>
<feature type="non-terminal residue" evidence="6">
    <location>
        <position position="1"/>
    </location>
</feature>
<dbReference type="InterPro" id="IPR036852">
    <property type="entry name" value="Peptidase_S8/S53_dom_sf"/>
</dbReference>
<dbReference type="PANTHER" id="PTHR10795">
    <property type="entry name" value="PROPROTEIN CONVERTASE SUBTILISIN/KEXIN"/>
    <property type="match status" value="1"/>
</dbReference>
<evidence type="ECO:0008006" key="8">
    <source>
        <dbReference type="Google" id="ProtNLM"/>
    </source>
</evidence>
<gene>
    <name evidence="6" type="ORF">B296_00055419</name>
</gene>
<evidence type="ECO:0000259" key="5">
    <source>
        <dbReference type="Pfam" id="PF05922"/>
    </source>
</evidence>
<reference evidence="6 7" key="1">
    <citation type="journal article" date="2014" name="Agronomy (Basel)">
        <title>A Draft Genome Sequence for Ensete ventricosum, the Drought-Tolerant Tree Against Hunger.</title>
        <authorList>
            <person name="Harrison J."/>
            <person name="Moore K.A."/>
            <person name="Paszkiewicz K."/>
            <person name="Jones T."/>
            <person name="Grant M."/>
            <person name="Ambacheew D."/>
            <person name="Muzemil S."/>
            <person name="Studholme D.J."/>
        </authorList>
    </citation>
    <scope>NUCLEOTIDE SEQUENCE [LARGE SCALE GENOMIC DNA]</scope>
</reference>
<evidence type="ECO:0000256" key="3">
    <source>
        <dbReference type="PROSITE-ProRule" id="PRU01240"/>
    </source>
</evidence>
<dbReference type="Gene3D" id="3.30.70.80">
    <property type="entry name" value="Peptidase S8 propeptide/proteinase inhibitor I9"/>
    <property type="match status" value="1"/>
</dbReference>
<comment type="similarity">
    <text evidence="1 3">Belongs to the peptidase S8 family.</text>
</comment>
<dbReference type="InterPro" id="IPR000209">
    <property type="entry name" value="Peptidase_S8/S53_dom"/>
</dbReference>
<accession>A0A426X383</accession>
<dbReference type="Proteomes" id="UP000287651">
    <property type="component" value="Unassembled WGS sequence"/>
</dbReference>
<evidence type="ECO:0000313" key="7">
    <source>
        <dbReference type="Proteomes" id="UP000287651"/>
    </source>
</evidence>
<dbReference type="InterPro" id="IPR045051">
    <property type="entry name" value="SBT"/>
</dbReference>
<evidence type="ECO:0000259" key="4">
    <source>
        <dbReference type="Pfam" id="PF00082"/>
    </source>
</evidence>
<comment type="caution">
    <text evidence="3">Lacks conserved residue(s) required for the propagation of feature annotation.</text>
</comment>
<comment type="caution">
    <text evidence="6">The sequence shown here is derived from an EMBL/GenBank/DDBJ whole genome shotgun (WGS) entry which is preliminary data.</text>
</comment>
<evidence type="ECO:0000256" key="2">
    <source>
        <dbReference type="ARBA" id="ARBA00022729"/>
    </source>
</evidence>
<dbReference type="SUPFAM" id="SSF52743">
    <property type="entry name" value="Subtilisin-like"/>
    <property type="match status" value="1"/>
</dbReference>
<dbReference type="Pfam" id="PF05922">
    <property type="entry name" value="Inhibitor_I9"/>
    <property type="match status" value="1"/>
</dbReference>
<dbReference type="InterPro" id="IPR034197">
    <property type="entry name" value="Peptidases_S8_3"/>
</dbReference>
<dbReference type="InterPro" id="IPR010259">
    <property type="entry name" value="S8pro/Inhibitor_I9"/>
</dbReference>
<keyword evidence="2" id="KW-0732">Signal</keyword>
<dbReference type="EMBL" id="AMZH03027917">
    <property type="protein sequence ID" value="RRT33929.1"/>
    <property type="molecule type" value="Genomic_DNA"/>
</dbReference>